<sequence>MEGDTRKFEHYFQDYHLEWVPALRVADRGRPCGGVLLAVRKNVSELVSFNFAKVHEVTCLELTLRINGYNQELAFVPTYFREATWESQLESTRAALTELEDKVIIWLGDFNARVADRQVLSEEMVEMTAVTSVRNSKDRILNHKGELVLETCEEFGLVILNGRTSGDEGGEFTFISHLGSSVNDFVCVSAPMIEWELDLEVGKQIFSDHLPLQFKFVVRSDTSNLLERRKRQKFTWNKKIGDGYGARLMEALHESRLSTTTEEASVTDLLGCVETAAGPPQKGSSFESGRKPWFDWECYRRRKEAFGLLNLARQNNSIFAQKQYAAARTEYKRLIRQKKQEFYEKTADELNRSVALSSRDFWKRVRMFRKSTNSDCVGVTMDQLQEHFCGLLNLASGVQLDPVELPLVEIPDLDAEFSRDELKAVLRGVRSGKAPGVDGIPYEFFKEAPDLFLDLLLKAYNDIYKKGILPDDLNRSLICPLKKKMNGCGIDNVRGISFINAAAKLLTGMVLRRLVAWVESKNLMHEWQAGFRKKHSTVDNVYVLKCVADLQMAQKRGKLCCFFVDFSAAFDRVDRKALCHKLALLGLSTRAVNFVAALYKNNHYSVLWEGELSEWFESSIGLRQGCLLSPYLFNLYINDLADDMGGGVKIGGTQLKVLAYADDIVLMAANPAALQLMIRDLSAFCRKWGMLINLSKSKAMVFKKGGRPARAEQWYLDGQRIENVSHYKYLGVNLASSLSWNLHLSEKLGAVASTVGLLWAPLLGDKAISLKAKMKVFDAAIASIICYAAQVWGYLWHEKVNRAQILCLRRIFGLKLNAPHYLLYLETGRRPLCLRAWELHGGYILKTLALPATRLPYMVSKEVMVASLGWAAEWRSLAESLQVDLAWSADPSGLRDSWKRLTEARGREFDQELRRRVERSTFHAHYRKLIQWGSVPSYLEAASLQAIRWCLKARTGLLWLNFVPSRSPDRQKCALCNSGLKEDVCHFLGSCMVLSEFRLRWFGVRQWSEEETIEILRSPIPSKISGYCREAWAYRWSLVQEFNF</sequence>
<protein>
    <submittedName>
        <fullName evidence="2">Reverse transcriptase (RNA-dependent DNA polymerase)</fullName>
    </submittedName>
</protein>
<dbReference type="Gene3D" id="3.60.10.10">
    <property type="entry name" value="Endonuclease/exonuclease/phosphatase"/>
    <property type="match status" value="1"/>
</dbReference>
<dbReference type="PANTHER" id="PTHR47027:SF20">
    <property type="entry name" value="REVERSE TRANSCRIPTASE-LIKE PROTEIN WITH RNA-DIRECTED DNA POLYMERASE DOMAIN"/>
    <property type="match status" value="1"/>
</dbReference>
<dbReference type="Proteomes" id="UP001307889">
    <property type="component" value="Chromosome 7"/>
</dbReference>
<feature type="domain" description="Reverse transcriptase" evidence="1">
    <location>
        <begin position="462"/>
        <end position="734"/>
    </location>
</feature>
<dbReference type="EMBL" id="AP028915">
    <property type="protein sequence ID" value="BES96226.1"/>
    <property type="molecule type" value="Genomic_DNA"/>
</dbReference>
<dbReference type="CDD" id="cd01650">
    <property type="entry name" value="RT_nLTR_like"/>
    <property type="match status" value="1"/>
</dbReference>
<evidence type="ECO:0000259" key="1">
    <source>
        <dbReference type="PROSITE" id="PS50878"/>
    </source>
</evidence>
<keyword evidence="2" id="KW-0548">Nucleotidyltransferase</keyword>
<dbReference type="InterPro" id="IPR043128">
    <property type="entry name" value="Rev_trsase/Diguanyl_cyclase"/>
</dbReference>
<dbReference type="PANTHER" id="PTHR47027">
    <property type="entry name" value="REVERSE TRANSCRIPTASE DOMAIN-CONTAINING PROTEIN"/>
    <property type="match status" value="1"/>
</dbReference>
<dbReference type="SUPFAM" id="SSF56672">
    <property type="entry name" value="DNA/RNA polymerases"/>
    <property type="match status" value="1"/>
</dbReference>
<evidence type="ECO:0000313" key="3">
    <source>
        <dbReference type="Proteomes" id="UP001307889"/>
    </source>
</evidence>
<keyword evidence="3" id="KW-1185">Reference proteome</keyword>
<organism evidence="2 3">
    <name type="scientific">Nesidiocoris tenuis</name>
    <dbReference type="NCBI Taxonomy" id="355587"/>
    <lineage>
        <taxon>Eukaryota</taxon>
        <taxon>Metazoa</taxon>
        <taxon>Ecdysozoa</taxon>
        <taxon>Arthropoda</taxon>
        <taxon>Hexapoda</taxon>
        <taxon>Insecta</taxon>
        <taxon>Pterygota</taxon>
        <taxon>Neoptera</taxon>
        <taxon>Paraneoptera</taxon>
        <taxon>Hemiptera</taxon>
        <taxon>Heteroptera</taxon>
        <taxon>Panheteroptera</taxon>
        <taxon>Cimicomorpha</taxon>
        <taxon>Miridae</taxon>
        <taxon>Dicyphina</taxon>
        <taxon>Nesidiocoris</taxon>
    </lineage>
</organism>
<dbReference type="InterPro" id="IPR000477">
    <property type="entry name" value="RT_dom"/>
</dbReference>
<dbReference type="SUPFAM" id="SSF56219">
    <property type="entry name" value="DNase I-like"/>
    <property type="match status" value="1"/>
</dbReference>
<dbReference type="PROSITE" id="PS50878">
    <property type="entry name" value="RT_POL"/>
    <property type="match status" value="1"/>
</dbReference>
<dbReference type="Gene3D" id="3.30.70.270">
    <property type="match status" value="1"/>
</dbReference>
<name>A0ABN7AZA2_9HEMI</name>
<reference evidence="2 3" key="1">
    <citation type="submission" date="2023-09" db="EMBL/GenBank/DDBJ databases">
        <title>Nesidiocoris tenuis whole genome shotgun sequence.</title>
        <authorList>
            <person name="Shibata T."/>
            <person name="Shimoda M."/>
            <person name="Kobayashi T."/>
            <person name="Uehara T."/>
        </authorList>
    </citation>
    <scope>NUCLEOTIDE SEQUENCE [LARGE SCALE GENOMIC DNA]</scope>
    <source>
        <strain evidence="2 3">Japan</strain>
    </source>
</reference>
<dbReference type="GO" id="GO:0003964">
    <property type="term" value="F:RNA-directed DNA polymerase activity"/>
    <property type="evidence" value="ECO:0007669"/>
    <property type="project" value="UniProtKB-KW"/>
</dbReference>
<keyword evidence="2" id="KW-0808">Transferase</keyword>
<dbReference type="InterPro" id="IPR043502">
    <property type="entry name" value="DNA/RNA_pol_sf"/>
</dbReference>
<dbReference type="Pfam" id="PF00078">
    <property type="entry name" value="RVT_1"/>
    <property type="match status" value="1"/>
</dbReference>
<gene>
    <name evidence="2" type="ORF">NTJ_09036</name>
</gene>
<dbReference type="InterPro" id="IPR036691">
    <property type="entry name" value="Endo/exonu/phosph_ase_sf"/>
</dbReference>
<proteinExistence type="predicted"/>
<accession>A0ABN7AZA2</accession>
<evidence type="ECO:0000313" key="2">
    <source>
        <dbReference type="EMBL" id="BES96226.1"/>
    </source>
</evidence>
<keyword evidence="2" id="KW-0695">RNA-directed DNA polymerase</keyword>